<dbReference type="PANTHER" id="PTHR43404">
    <property type="entry name" value="LIPOPOLYSACCHARIDE CHOLINEPHOSPHOTRANSFERASE LICD"/>
    <property type="match status" value="1"/>
</dbReference>
<protein>
    <submittedName>
        <fullName evidence="2">Lipopolysaccharide biosynthesis protein</fullName>
    </submittedName>
</protein>
<evidence type="ECO:0000313" key="3">
    <source>
        <dbReference type="Proteomes" id="UP000321814"/>
    </source>
</evidence>
<reference evidence="2 3" key="1">
    <citation type="submission" date="2019-08" db="EMBL/GenBank/DDBJ databases">
        <title>Draft genome analysis of Rheinheimera tangshanensis isolated from the roots of fresh rice plants (Oryza sativa).</title>
        <authorList>
            <person name="Yu Q."/>
            <person name="Qi Y."/>
            <person name="Zhang H."/>
            <person name="Pu J."/>
        </authorList>
    </citation>
    <scope>NUCLEOTIDE SEQUENCE [LARGE SCALE GENOMIC DNA]</scope>
    <source>
        <strain evidence="2 3">JA3-B52</strain>
    </source>
</reference>
<name>A0A5C8LZB8_9GAMM</name>
<dbReference type="RefSeq" id="WP_147904360.1">
    <property type="nucleotide sequence ID" value="NZ_BAAAGC010000010.1"/>
</dbReference>
<proteinExistence type="predicted"/>
<feature type="domain" description="LicD/FKTN/FKRP nucleotidyltransferase" evidence="1">
    <location>
        <begin position="121"/>
        <end position="170"/>
    </location>
</feature>
<accession>A0A5C8LZB8</accession>
<dbReference type="EMBL" id="VRLR01000006">
    <property type="protein sequence ID" value="TXK80440.1"/>
    <property type="molecule type" value="Genomic_DNA"/>
</dbReference>
<sequence length="308" mass="34686">MTKALQVVLFGASKAGEFFLSQNPNLNITAFIDNDPSRHGQKLSGIAVLPPDELLSLDYDQIVITSQWVDAISAQLQQLGVPAEKIVVPAKQQVKATLPFLHSATLEMAHVLLLRLNQFLQQHGIRPCLDSGTLLGVTRQQALIPWDDDIDLAIDQSEFSTLLKVIPDFIPQLPHQNLLNWQVLVLNVNDEDCCINIEFTPKPGADFVPFDISLQLRREQAGYSELVSSAGLFFAPAHHFAQFQQKEFLGQRFYVPTDTDGFLTFMYGDWQEPKKGTKITEYNNRRAQLSHDHCQPRVKKRLLGEPSQ</sequence>
<evidence type="ECO:0000259" key="1">
    <source>
        <dbReference type="Pfam" id="PF04991"/>
    </source>
</evidence>
<comment type="caution">
    <text evidence="2">The sequence shown here is derived from an EMBL/GenBank/DDBJ whole genome shotgun (WGS) entry which is preliminary data.</text>
</comment>
<evidence type="ECO:0000313" key="2">
    <source>
        <dbReference type="EMBL" id="TXK80440.1"/>
    </source>
</evidence>
<dbReference type="Gene3D" id="3.40.50.720">
    <property type="entry name" value="NAD(P)-binding Rossmann-like Domain"/>
    <property type="match status" value="1"/>
</dbReference>
<dbReference type="GO" id="GO:0009100">
    <property type="term" value="P:glycoprotein metabolic process"/>
    <property type="evidence" value="ECO:0007669"/>
    <property type="project" value="UniProtKB-ARBA"/>
</dbReference>
<keyword evidence="3" id="KW-1185">Reference proteome</keyword>
<organism evidence="2 3">
    <name type="scientific">Rheinheimera tangshanensis</name>
    <dbReference type="NCBI Taxonomy" id="400153"/>
    <lineage>
        <taxon>Bacteria</taxon>
        <taxon>Pseudomonadati</taxon>
        <taxon>Pseudomonadota</taxon>
        <taxon>Gammaproteobacteria</taxon>
        <taxon>Chromatiales</taxon>
        <taxon>Chromatiaceae</taxon>
        <taxon>Rheinheimera</taxon>
    </lineage>
</organism>
<dbReference type="Pfam" id="PF04991">
    <property type="entry name" value="LicD"/>
    <property type="match status" value="1"/>
</dbReference>
<dbReference type="Proteomes" id="UP000321814">
    <property type="component" value="Unassembled WGS sequence"/>
</dbReference>
<dbReference type="OrthoDB" id="9786100at2"/>
<dbReference type="InterPro" id="IPR007074">
    <property type="entry name" value="LicD/FKTN/FKRP_NTP_transf"/>
</dbReference>
<dbReference type="AlphaFoldDB" id="A0A5C8LZB8"/>
<gene>
    <name evidence="2" type="ORF">FU839_10775</name>
</gene>
<dbReference type="InterPro" id="IPR052942">
    <property type="entry name" value="LPS_cholinephosphotransferase"/>
</dbReference>
<dbReference type="PANTHER" id="PTHR43404:SF1">
    <property type="entry name" value="MNN4P"/>
    <property type="match status" value="1"/>
</dbReference>